<dbReference type="AlphaFoldDB" id="A0A494BA54"/>
<dbReference type="GeneTree" id="ENSGT00390000005323"/>
<dbReference type="jPOST" id="A0A494BA54"/>
<dbReference type="MGI" id="MGI:1914633">
    <property type="gene designation" value="Carnmt1"/>
</dbReference>
<dbReference type="SMR" id="A0A494BA54"/>
<evidence type="ECO:0000313" key="2">
    <source>
        <dbReference type="Ensembl" id="ENSMUSP00000157942.2"/>
    </source>
</evidence>
<feature type="region of interest" description="Disordered" evidence="1">
    <location>
        <begin position="1"/>
        <end position="52"/>
    </location>
</feature>
<gene>
    <name evidence="2 3" type="primary">Carnmt1</name>
</gene>
<dbReference type="VEuPathDB" id="HostDB:ENSMUSG00000024726"/>
<protein>
    <submittedName>
        <fullName evidence="2">Carnosine N-methyltransferase 1</fullName>
    </submittedName>
</protein>
<dbReference type="Proteomes" id="UP000000589">
    <property type="component" value="Chromosome 19"/>
</dbReference>
<evidence type="ECO:0007829" key="6">
    <source>
        <dbReference type="ProteomicsDB" id="A0A494BA54"/>
    </source>
</evidence>
<dbReference type="Antibodypedia" id="12742">
    <property type="antibodies" value="173 antibodies from 19 providers"/>
</dbReference>
<accession>A0A494BA54</accession>
<evidence type="ECO:0000313" key="4">
    <source>
        <dbReference type="Proteomes" id="UP000000589"/>
    </source>
</evidence>
<dbReference type="ExpressionAtlas" id="A0A494BA54">
    <property type="expression patterns" value="baseline and differential"/>
</dbReference>
<feature type="compositionally biased region" description="Low complexity" evidence="1">
    <location>
        <begin position="28"/>
        <end position="44"/>
    </location>
</feature>
<organism evidence="2 4">
    <name type="scientific">Mus musculus</name>
    <name type="common">Mouse</name>
    <dbReference type="NCBI Taxonomy" id="10090"/>
    <lineage>
        <taxon>Eukaryota</taxon>
        <taxon>Metazoa</taxon>
        <taxon>Chordata</taxon>
        <taxon>Craniata</taxon>
        <taxon>Vertebrata</taxon>
        <taxon>Euteleostomi</taxon>
        <taxon>Mammalia</taxon>
        <taxon>Eutheria</taxon>
        <taxon>Euarchontoglires</taxon>
        <taxon>Glires</taxon>
        <taxon>Rodentia</taxon>
        <taxon>Myomorpha</taxon>
        <taxon>Muroidea</taxon>
        <taxon>Muridae</taxon>
        <taxon>Murinae</taxon>
        <taxon>Mus</taxon>
        <taxon>Mus</taxon>
    </lineage>
</organism>
<name>A0A494BA54_MOUSE</name>
<reference evidence="2" key="4">
    <citation type="submission" date="2025-09" db="UniProtKB">
        <authorList>
            <consortium name="Ensembl"/>
        </authorList>
    </citation>
    <scope>IDENTIFICATION</scope>
    <source>
        <strain evidence="2">C57BL/6J</strain>
    </source>
</reference>
<dbReference type="Bgee" id="ENSMUSG00000024726">
    <property type="expression patterns" value="Expressed in quadriceps femoris and 66 other cell types or tissues"/>
</dbReference>
<reference evidence="2" key="3">
    <citation type="submission" date="2025-08" db="UniProtKB">
        <authorList>
            <consortium name="Ensembl"/>
        </authorList>
    </citation>
    <scope>IDENTIFICATION</scope>
    <source>
        <strain evidence="2">C57BL/6J</strain>
    </source>
</reference>
<proteinExistence type="evidence at protein level"/>
<dbReference type="AGR" id="MGI:1914633"/>
<keyword evidence="4" id="KW-1185">Reference proteome</keyword>
<evidence type="ECO:0000313" key="3">
    <source>
        <dbReference type="MGI" id="MGI:1914633"/>
    </source>
</evidence>
<keyword evidence="5 6" id="KW-1267">Proteomics identification</keyword>
<reference evidence="2 4" key="2">
    <citation type="journal article" date="2011" name="PLoS Biol.">
        <title>Modernizing reference genome assemblies.</title>
        <authorList>
            <person name="Church D.M."/>
            <person name="Schneider V.A."/>
            <person name="Graves T."/>
            <person name="Auger K."/>
            <person name="Cunningham F."/>
            <person name="Bouk N."/>
            <person name="Chen H.C."/>
            <person name="Agarwala R."/>
            <person name="McLaren W.M."/>
            <person name="Ritchie G.R."/>
            <person name="Albracht D."/>
            <person name="Kremitzki M."/>
            <person name="Rock S."/>
            <person name="Kotkiewicz H."/>
            <person name="Kremitzki C."/>
            <person name="Wollam A."/>
            <person name="Trani L."/>
            <person name="Fulton L."/>
            <person name="Fulton R."/>
            <person name="Matthews L."/>
            <person name="Whitehead S."/>
            <person name="Chow W."/>
            <person name="Torrance J."/>
            <person name="Dunn M."/>
            <person name="Harden G."/>
            <person name="Threadgold G."/>
            <person name="Wood J."/>
            <person name="Collins J."/>
            <person name="Heath P."/>
            <person name="Griffiths G."/>
            <person name="Pelan S."/>
            <person name="Grafham D."/>
            <person name="Eichler E.E."/>
            <person name="Weinstock G."/>
            <person name="Mardis E.R."/>
            <person name="Wilson R.K."/>
            <person name="Howe K."/>
            <person name="Flicek P."/>
            <person name="Hubbard T."/>
        </authorList>
    </citation>
    <scope>NUCLEOTIDE SEQUENCE [LARGE SCALE GENOMIC DNA]</scope>
    <source>
        <strain evidence="2 4">C57BL/6J</strain>
    </source>
</reference>
<dbReference type="Ensembl" id="ENSMUST00000235736.2">
    <property type="protein sequence ID" value="ENSMUSP00000157942.2"/>
    <property type="gene ID" value="ENSMUSG00000024726.11"/>
</dbReference>
<sequence length="68" mass="7557">MQRRQRAPPASQPAQDGGRSEDVEVQFSAGRLGSAAPAGPPARGTAEDEERLEREHFWKVINAFRYYG</sequence>
<dbReference type="OMA" id="GSMSMCA"/>
<reference evidence="2 4" key="1">
    <citation type="journal article" date="2009" name="PLoS Biol.">
        <title>Lineage-specific biology revealed by a finished genome assembly of the mouse.</title>
        <authorList>
            <consortium name="Mouse Genome Sequencing Consortium"/>
            <person name="Church D.M."/>
            <person name="Goodstadt L."/>
            <person name="Hillier L.W."/>
            <person name="Zody M.C."/>
            <person name="Goldstein S."/>
            <person name="She X."/>
            <person name="Bult C.J."/>
            <person name="Agarwala R."/>
            <person name="Cherry J.L."/>
            <person name="DiCuccio M."/>
            <person name="Hlavina W."/>
            <person name="Kapustin Y."/>
            <person name="Meric P."/>
            <person name="Maglott D."/>
            <person name="Birtle Z."/>
            <person name="Marques A.C."/>
            <person name="Graves T."/>
            <person name="Zhou S."/>
            <person name="Teague B."/>
            <person name="Potamousis K."/>
            <person name="Churas C."/>
            <person name="Place M."/>
            <person name="Herschleb J."/>
            <person name="Runnheim R."/>
            <person name="Forrest D."/>
            <person name="Amos-Landgraf J."/>
            <person name="Schwartz D.C."/>
            <person name="Cheng Z."/>
            <person name="Lindblad-Toh K."/>
            <person name="Eichler E.E."/>
            <person name="Ponting C.P."/>
        </authorList>
    </citation>
    <scope>NUCLEOTIDE SEQUENCE [LARGE SCALE GENOMIC DNA]</scope>
    <source>
        <strain evidence="2 4">C57BL/6J</strain>
    </source>
</reference>
<evidence type="ECO:0007829" key="5">
    <source>
        <dbReference type="PeptideAtlas" id="A0A494BA54"/>
    </source>
</evidence>
<evidence type="ECO:0000256" key="1">
    <source>
        <dbReference type="SAM" id="MobiDB-lite"/>
    </source>
</evidence>